<sequence length="56" mass="6981">MEPWSGYFSYQVRKLWYSFGKMREIPTRRVSCSYFIRYLREEVCRESEMCSDDIKH</sequence>
<evidence type="ECO:0000313" key="1">
    <source>
        <dbReference type="EMBL" id="VDD41029.1"/>
    </source>
</evidence>
<accession>A0A3P6FD18</accession>
<reference evidence="1" key="1">
    <citation type="submission" date="2018-11" db="EMBL/GenBank/DDBJ databases">
        <authorList>
            <consortium name="Genoscope - CEA"/>
            <person name="William W."/>
        </authorList>
    </citation>
    <scope>NUCLEOTIDE SEQUENCE</scope>
</reference>
<protein>
    <submittedName>
        <fullName evidence="1">Uncharacterized protein</fullName>
    </submittedName>
</protein>
<dbReference type="AlphaFoldDB" id="A0A3P6FD18"/>
<organism evidence="1">
    <name type="scientific">Brassica oleracea</name>
    <name type="common">Wild cabbage</name>
    <dbReference type="NCBI Taxonomy" id="3712"/>
    <lineage>
        <taxon>Eukaryota</taxon>
        <taxon>Viridiplantae</taxon>
        <taxon>Streptophyta</taxon>
        <taxon>Embryophyta</taxon>
        <taxon>Tracheophyta</taxon>
        <taxon>Spermatophyta</taxon>
        <taxon>Magnoliopsida</taxon>
        <taxon>eudicotyledons</taxon>
        <taxon>Gunneridae</taxon>
        <taxon>Pentapetalae</taxon>
        <taxon>rosids</taxon>
        <taxon>malvids</taxon>
        <taxon>Brassicales</taxon>
        <taxon>Brassicaceae</taxon>
        <taxon>Brassiceae</taxon>
        <taxon>Brassica</taxon>
    </lineage>
</organism>
<gene>
    <name evidence="1" type="ORF">BOLC7T46589H</name>
</gene>
<name>A0A3P6FD18_BRAOL</name>
<dbReference type="EMBL" id="LR031876">
    <property type="protein sequence ID" value="VDD41029.1"/>
    <property type="molecule type" value="Genomic_DNA"/>
</dbReference>
<proteinExistence type="predicted"/>